<keyword evidence="6 7" id="KW-0472">Membrane</keyword>
<feature type="transmembrane region" description="Helical" evidence="7">
    <location>
        <begin position="157"/>
        <end position="176"/>
    </location>
</feature>
<evidence type="ECO:0000313" key="10">
    <source>
        <dbReference type="Proteomes" id="UP000707138"/>
    </source>
</evidence>
<dbReference type="Pfam" id="PF00892">
    <property type="entry name" value="EamA"/>
    <property type="match status" value="2"/>
</dbReference>
<evidence type="ECO:0000256" key="3">
    <source>
        <dbReference type="ARBA" id="ARBA00022475"/>
    </source>
</evidence>
<comment type="subcellular location">
    <subcellularLocation>
        <location evidence="1">Cell membrane</location>
        <topology evidence="1">Multi-pass membrane protein</topology>
    </subcellularLocation>
</comment>
<gene>
    <name evidence="9" type="ORF">H6A01_04430</name>
</gene>
<dbReference type="PANTHER" id="PTHR32322">
    <property type="entry name" value="INNER MEMBRANE TRANSPORTER"/>
    <property type="match status" value="1"/>
</dbReference>
<dbReference type="RefSeq" id="WP_205087670.1">
    <property type="nucleotide sequence ID" value="NZ_JACJLA010000006.1"/>
</dbReference>
<evidence type="ECO:0000259" key="8">
    <source>
        <dbReference type="Pfam" id="PF00892"/>
    </source>
</evidence>
<evidence type="ECO:0000313" key="9">
    <source>
        <dbReference type="EMBL" id="MBM6912569.1"/>
    </source>
</evidence>
<dbReference type="EMBL" id="JACJLA010000006">
    <property type="protein sequence ID" value="MBM6912569.1"/>
    <property type="molecule type" value="Genomic_DNA"/>
</dbReference>
<name>A0ABS2GEJ1_9FIRM</name>
<feature type="transmembrane region" description="Helical" evidence="7">
    <location>
        <begin position="67"/>
        <end position="87"/>
    </location>
</feature>
<dbReference type="Proteomes" id="UP000707138">
    <property type="component" value="Unassembled WGS sequence"/>
</dbReference>
<evidence type="ECO:0000256" key="7">
    <source>
        <dbReference type="SAM" id="Phobius"/>
    </source>
</evidence>
<feature type="domain" description="EamA" evidence="8">
    <location>
        <begin position="154"/>
        <end position="291"/>
    </location>
</feature>
<accession>A0ABS2GEJ1</accession>
<feature type="transmembrane region" description="Helical" evidence="7">
    <location>
        <begin position="252"/>
        <end position="269"/>
    </location>
</feature>
<evidence type="ECO:0000256" key="2">
    <source>
        <dbReference type="ARBA" id="ARBA00007362"/>
    </source>
</evidence>
<organism evidence="9 10">
    <name type="scientific">Veillonella magna</name>
    <dbReference type="NCBI Taxonomy" id="464322"/>
    <lineage>
        <taxon>Bacteria</taxon>
        <taxon>Bacillati</taxon>
        <taxon>Bacillota</taxon>
        <taxon>Negativicutes</taxon>
        <taxon>Veillonellales</taxon>
        <taxon>Veillonellaceae</taxon>
        <taxon>Veillonella</taxon>
    </lineage>
</organism>
<keyword evidence="5 7" id="KW-1133">Transmembrane helix</keyword>
<feature type="transmembrane region" description="Helical" evidence="7">
    <location>
        <begin position="93"/>
        <end position="113"/>
    </location>
</feature>
<sequence length="298" mass="32686">MSDKKVYGLMILTTLFWSGAFIAGKLAMIEFTAPTLTCVRFLIALPFIFCVLKVMDKDAWWPTKQQWLPILFVGTIGTFAYHILFFLSVKYTSAGNAALIGATMPGVTMLLTVIGLKERTNARQLLGIALAFVGVITVITNGNLAMLQQLQLNFGDAMMFCAVLSISLYTIFNRLFMMKYNISPYKMTAFTFLVCTVEASPWAVRDALNGTLQAVTLGGWLSVTYMAVFASVMGYLFQLIAVREIGPTRSAVFNNLIPVFTLTLAALILGEPISLYKAVAVVIIISGIYLATQTKVKG</sequence>
<evidence type="ECO:0000256" key="5">
    <source>
        <dbReference type="ARBA" id="ARBA00022989"/>
    </source>
</evidence>
<feature type="transmembrane region" description="Helical" evidence="7">
    <location>
        <begin position="125"/>
        <end position="145"/>
    </location>
</feature>
<reference evidence="9 10" key="1">
    <citation type="journal article" date="2021" name="Sci. Rep.">
        <title>The distribution of antibiotic resistance genes in chicken gut microbiota commensals.</title>
        <authorList>
            <person name="Juricova H."/>
            <person name="Matiasovicova J."/>
            <person name="Kubasova T."/>
            <person name="Cejkova D."/>
            <person name="Rychlik I."/>
        </authorList>
    </citation>
    <scope>NUCLEOTIDE SEQUENCE [LARGE SCALE GENOMIC DNA]</scope>
    <source>
        <strain evidence="9 10">An537</strain>
    </source>
</reference>
<evidence type="ECO:0000256" key="1">
    <source>
        <dbReference type="ARBA" id="ARBA00004651"/>
    </source>
</evidence>
<dbReference type="InterPro" id="IPR050638">
    <property type="entry name" value="AA-Vitamin_Transporters"/>
</dbReference>
<evidence type="ECO:0000256" key="4">
    <source>
        <dbReference type="ARBA" id="ARBA00022692"/>
    </source>
</evidence>
<feature type="transmembrane region" description="Helical" evidence="7">
    <location>
        <begin position="217"/>
        <end position="240"/>
    </location>
</feature>
<keyword evidence="3" id="KW-1003">Cell membrane</keyword>
<comment type="caution">
    <text evidence="9">The sequence shown here is derived from an EMBL/GenBank/DDBJ whole genome shotgun (WGS) entry which is preliminary data.</text>
</comment>
<keyword evidence="4 7" id="KW-0812">Transmembrane</keyword>
<keyword evidence="10" id="KW-1185">Reference proteome</keyword>
<feature type="transmembrane region" description="Helical" evidence="7">
    <location>
        <begin position="7"/>
        <end position="27"/>
    </location>
</feature>
<dbReference type="SUPFAM" id="SSF103481">
    <property type="entry name" value="Multidrug resistance efflux transporter EmrE"/>
    <property type="match status" value="2"/>
</dbReference>
<feature type="transmembrane region" description="Helical" evidence="7">
    <location>
        <begin position="188"/>
        <end position="205"/>
    </location>
</feature>
<protein>
    <submittedName>
        <fullName evidence="9">DMT family transporter</fullName>
    </submittedName>
</protein>
<dbReference type="InterPro" id="IPR000620">
    <property type="entry name" value="EamA_dom"/>
</dbReference>
<proteinExistence type="inferred from homology"/>
<comment type="similarity">
    <text evidence="2">Belongs to the EamA transporter family.</text>
</comment>
<evidence type="ECO:0000256" key="6">
    <source>
        <dbReference type="ARBA" id="ARBA00023136"/>
    </source>
</evidence>
<feature type="transmembrane region" description="Helical" evidence="7">
    <location>
        <begin position="275"/>
        <end position="292"/>
    </location>
</feature>
<feature type="transmembrane region" description="Helical" evidence="7">
    <location>
        <begin position="33"/>
        <end position="55"/>
    </location>
</feature>
<feature type="domain" description="EamA" evidence="8">
    <location>
        <begin position="7"/>
        <end position="139"/>
    </location>
</feature>
<dbReference type="InterPro" id="IPR037185">
    <property type="entry name" value="EmrE-like"/>
</dbReference>
<dbReference type="PANTHER" id="PTHR32322:SF18">
    <property type="entry name" value="S-ADENOSYLMETHIONINE_S-ADENOSYLHOMOCYSTEINE TRANSPORTER"/>
    <property type="match status" value="1"/>
</dbReference>